<reference evidence="4 5" key="1">
    <citation type="submission" date="2024-11" db="EMBL/GenBank/DDBJ databases">
        <title>A near-complete genome assembly of Cinchona calisaya.</title>
        <authorList>
            <person name="Lian D.C."/>
            <person name="Zhao X.W."/>
            <person name="Wei L."/>
        </authorList>
    </citation>
    <scope>NUCLEOTIDE SEQUENCE [LARGE SCALE GENOMIC DNA]</scope>
    <source>
        <tissue evidence="4">Nenye</tissue>
    </source>
</reference>
<evidence type="ECO:0000313" key="5">
    <source>
        <dbReference type="Proteomes" id="UP001630127"/>
    </source>
</evidence>
<dbReference type="Pfam" id="PF03629">
    <property type="entry name" value="SASA"/>
    <property type="match status" value="2"/>
</dbReference>
<feature type="domain" description="Sialate O-acetylesterase" evidence="3">
    <location>
        <begin position="116"/>
        <end position="255"/>
    </location>
</feature>
<comment type="caution">
    <text evidence="4">The sequence shown here is derived from an EMBL/GenBank/DDBJ whole genome shotgun (WGS) entry which is preliminary data.</text>
</comment>
<sequence length="258" mass="28560">MSAFLWLIFLAYASLVSTTDLNTSLVSTTDLNTNDYTSSLKVRRIFLLAGQSNMSRRGGVINNTWDGVIPLMSQSKPFKILRLSAGLTWVEAKEPLHQDIDVNATCGVGPGMVWMGTKISEWGRGTYLYNQLESRAKAAASFQDGGVSRIRALLWYQGESDTITPQDAKLYKKRVEKFFSNVRTDLKLPALPIIQVALASGQGPYVDKVRKAQFKVHLPKVTSIDAKGLPMNPDNLHLSTVAQVQLGEMFTKSFASIR</sequence>
<dbReference type="InterPro" id="IPR005181">
    <property type="entry name" value="SASA"/>
</dbReference>
<feature type="chain" id="PRO_5044767040" description="Sialate O-acetylesterase domain-containing protein" evidence="2">
    <location>
        <begin position="19"/>
        <end position="258"/>
    </location>
</feature>
<evidence type="ECO:0000256" key="2">
    <source>
        <dbReference type="SAM" id="SignalP"/>
    </source>
</evidence>
<dbReference type="Gene3D" id="3.40.50.1110">
    <property type="entry name" value="SGNH hydrolase"/>
    <property type="match status" value="1"/>
</dbReference>
<feature type="signal peptide" evidence="2">
    <location>
        <begin position="1"/>
        <end position="18"/>
    </location>
</feature>
<dbReference type="Proteomes" id="UP001630127">
    <property type="component" value="Unassembled WGS sequence"/>
</dbReference>
<dbReference type="PANTHER" id="PTHR31988:SF15">
    <property type="entry name" value="ESTERASE, PUTATIVE (DUF303)-RELATED"/>
    <property type="match status" value="1"/>
</dbReference>
<evidence type="ECO:0000313" key="4">
    <source>
        <dbReference type="EMBL" id="KAL3530564.1"/>
    </source>
</evidence>
<name>A0ABD3AFM8_9GENT</name>
<evidence type="ECO:0000256" key="1">
    <source>
        <dbReference type="ARBA" id="ARBA00022801"/>
    </source>
</evidence>
<gene>
    <name evidence="4" type="ORF">ACH5RR_009886</name>
</gene>
<dbReference type="SUPFAM" id="SSF52266">
    <property type="entry name" value="SGNH hydrolase"/>
    <property type="match status" value="1"/>
</dbReference>
<protein>
    <recommendedName>
        <fullName evidence="3">Sialate O-acetylesterase domain-containing protein</fullName>
    </recommendedName>
</protein>
<keyword evidence="2" id="KW-0732">Signal</keyword>
<dbReference type="AlphaFoldDB" id="A0ABD3AFM8"/>
<keyword evidence="5" id="KW-1185">Reference proteome</keyword>
<evidence type="ECO:0000259" key="3">
    <source>
        <dbReference type="Pfam" id="PF03629"/>
    </source>
</evidence>
<accession>A0ABD3AFM8</accession>
<organism evidence="4 5">
    <name type="scientific">Cinchona calisaya</name>
    <dbReference type="NCBI Taxonomy" id="153742"/>
    <lineage>
        <taxon>Eukaryota</taxon>
        <taxon>Viridiplantae</taxon>
        <taxon>Streptophyta</taxon>
        <taxon>Embryophyta</taxon>
        <taxon>Tracheophyta</taxon>
        <taxon>Spermatophyta</taxon>
        <taxon>Magnoliopsida</taxon>
        <taxon>eudicotyledons</taxon>
        <taxon>Gunneridae</taxon>
        <taxon>Pentapetalae</taxon>
        <taxon>asterids</taxon>
        <taxon>lamiids</taxon>
        <taxon>Gentianales</taxon>
        <taxon>Rubiaceae</taxon>
        <taxon>Cinchonoideae</taxon>
        <taxon>Cinchoneae</taxon>
        <taxon>Cinchona</taxon>
    </lineage>
</organism>
<dbReference type="InterPro" id="IPR036514">
    <property type="entry name" value="SGNH_hydro_sf"/>
</dbReference>
<dbReference type="PANTHER" id="PTHR31988">
    <property type="entry name" value="ESTERASE, PUTATIVE (DUF303)-RELATED"/>
    <property type="match status" value="1"/>
</dbReference>
<dbReference type="GO" id="GO:0016787">
    <property type="term" value="F:hydrolase activity"/>
    <property type="evidence" value="ECO:0007669"/>
    <property type="project" value="UniProtKB-KW"/>
</dbReference>
<feature type="domain" description="Sialate O-acetylesterase" evidence="3">
    <location>
        <begin position="44"/>
        <end position="113"/>
    </location>
</feature>
<dbReference type="EMBL" id="JBJUIK010000004">
    <property type="protein sequence ID" value="KAL3530564.1"/>
    <property type="molecule type" value="Genomic_DNA"/>
</dbReference>
<dbReference type="InterPro" id="IPR052940">
    <property type="entry name" value="Carb_Esterase_6"/>
</dbReference>
<keyword evidence="1" id="KW-0378">Hydrolase</keyword>
<proteinExistence type="predicted"/>